<evidence type="ECO:0000256" key="3">
    <source>
        <dbReference type="ARBA" id="ARBA00022989"/>
    </source>
</evidence>
<dbReference type="GO" id="GO:0017046">
    <property type="term" value="F:peptide hormone binding"/>
    <property type="evidence" value="ECO:0007669"/>
    <property type="project" value="TreeGrafter"/>
</dbReference>
<dbReference type="PANTHER" id="PTHR44755">
    <property type="entry name" value="NATRIURETIC PEPTIDE RECEPTOR 3-RELATED"/>
    <property type="match status" value="1"/>
</dbReference>
<dbReference type="GO" id="GO:0016020">
    <property type="term" value="C:membrane"/>
    <property type="evidence" value="ECO:0007669"/>
    <property type="project" value="UniProtKB-SubCell"/>
</dbReference>
<evidence type="ECO:0000256" key="2">
    <source>
        <dbReference type="ARBA" id="ARBA00022692"/>
    </source>
</evidence>
<reference evidence="6" key="1">
    <citation type="submission" date="2019-08" db="EMBL/GenBank/DDBJ databases">
        <title>The improved chromosome-level genome for the pearl oyster Pinctada fucata martensii using PacBio sequencing and Hi-C.</title>
        <authorList>
            <person name="Zheng Z."/>
        </authorList>
    </citation>
    <scope>NUCLEOTIDE SEQUENCE</scope>
    <source>
        <strain evidence="6">ZZ-2019</strain>
        <tissue evidence="6">Adductor muscle</tissue>
    </source>
</reference>
<keyword evidence="4" id="KW-0472">Membrane</keyword>
<dbReference type="InterPro" id="IPR028082">
    <property type="entry name" value="Peripla_BP_I"/>
</dbReference>
<comment type="caution">
    <text evidence="6">The sequence shown here is derived from an EMBL/GenBank/DDBJ whole genome shotgun (WGS) entry which is preliminary data.</text>
</comment>
<dbReference type="PANTHER" id="PTHR44755:SF11">
    <property type="entry name" value="ATRIAL NATRIURETIC PEPTIDE RECEPTOR 3 ISOFORM X1"/>
    <property type="match status" value="1"/>
</dbReference>
<evidence type="ECO:0000313" key="7">
    <source>
        <dbReference type="Proteomes" id="UP001186944"/>
    </source>
</evidence>
<dbReference type="Proteomes" id="UP001186944">
    <property type="component" value="Unassembled WGS sequence"/>
</dbReference>
<dbReference type="EMBL" id="VSWD01000008">
    <property type="protein sequence ID" value="KAK3094404.1"/>
    <property type="molecule type" value="Genomic_DNA"/>
</dbReference>
<dbReference type="InterPro" id="IPR052612">
    <property type="entry name" value="ANP_Clearance_Receptor"/>
</dbReference>
<evidence type="ECO:0000256" key="4">
    <source>
        <dbReference type="ARBA" id="ARBA00023136"/>
    </source>
</evidence>
<feature type="domain" description="Receptor ligand binding region" evidence="5">
    <location>
        <begin position="69"/>
        <end position="249"/>
    </location>
</feature>
<dbReference type="GO" id="GO:0007165">
    <property type="term" value="P:signal transduction"/>
    <property type="evidence" value="ECO:0007669"/>
    <property type="project" value="TreeGrafter"/>
</dbReference>
<dbReference type="Gene3D" id="3.40.50.2300">
    <property type="match status" value="1"/>
</dbReference>
<keyword evidence="3" id="KW-1133">Transmembrane helix</keyword>
<keyword evidence="2" id="KW-0812">Transmembrane</keyword>
<dbReference type="AlphaFoldDB" id="A0AA88Y8P4"/>
<keyword evidence="7" id="KW-1185">Reference proteome</keyword>
<dbReference type="GO" id="GO:0038023">
    <property type="term" value="F:signaling receptor activity"/>
    <property type="evidence" value="ECO:0007669"/>
    <property type="project" value="TreeGrafter"/>
</dbReference>
<proteinExistence type="predicted"/>
<accession>A0AA88Y8P4</accession>
<evidence type="ECO:0000313" key="6">
    <source>
        <dbReference type="EMBL" id="KAK3094404.1"/>
    </source>
</evidence>
<protein>
    <recommendedName>
        <fullName evidence="5">Receptor ligand binding region domain-containing protein</fullName>
    </recommendedName>
</protein>
<evidence type="ECO:0000259" key="5">
    <source>
        <dbReference type="Pfam" id="PF01094"/>
    </source>
</evidence>
<sequence>MREKEYLSTDETTFIPIMAPPYDKRIMPFIILILSIFTLFECQEFKGEIKLGVLLPEKGNLPYVKIKALPAIEIAVNSTDVRSLLPGYNLTINYRDSACSETTGPLSAVDLYYKNEANIFFGPVCLFAVAPVARFGQVWNIPLMTPGATAQGFEDKSGRYHLLTRMQTTYQDTANFLLTLMRTYNWSTIGILYHDNFDKSKGNTDEFYLLQPFFNLMTTYLNVPWYKHFDENVPSSFDFGEILSETKRRARGELL</sequence>
<dbReference type="InterPro" id="IPR001828">
    <property type="entry name" value="ANF_lig-bd_rcpt"/>
</dbReference>
<evidence type="ECO:0000256" key="1">
    <source>
        <dbReference type="ARBA" id="ARBA00004370"/>
    </source>
</evidence>
<dbReference type="SUPFAM" id="SSF53822">
    <property type="entry name" value="Periplasmic binding protein-like I"/>
    <property type="match status" value="1"/>
</dbReference>
<organism evidence="6 7">
    <name type="scientific">Pinctada imbricata</name>
    <name type="common">Atlantic pearl-oyster</name>
    <name type="synonym">Pinctada martensii</name>
    <dbReference type="NCBI Taxonomy" id="66713"/>
    <lineage>
        <taxon>Eukaryota</taxon>
        <taxon>Metazoa</taxon>
        <taxon>Spiralia</taxon>
        <taxon>Lophotrochozoa</taxon>
        <taxon>Mollusca</taxon>
        <taxon>Bivalvia</taxon>
        <taxon>Autobranchia</taxon>
        <taxon>Pteriomorphia</taxon>
        <taxon>Pterioida</taxon>
        <taxon>Pterioidea</taxon>
        <taxon>Pteriidae</taxon>
        <taxon>Pinctada</taxon>
    </lineage>
</organism>
<comment type="subcellular location">
    <subcellularLocation>
        <location evidence="1">Membrane</location>
    </subcellularLocation>
</comment>
<gene>
    <name evidence="6" type="ORF">FSP39_001298</name>
</gene>
<dbReference type="Pfam" id="PF01094">
    <property type="entry name" value="ANF_receptor"/>
    <property type="match status" value="1"/>
</dbReference>
<name>A0AA88Y8P4_PINIB</name>